<dbReference type="RefSeq" id="WP_135813261.1">
    <property type="nucleotide sequence ID" value="NZ_RQEV01000009.1"/>
</dbReference>
<proteinExistence type="predicted"/>
<dbReference type="OrthoDB" id="9834984at2"/>
<dbReference type="EMBL" id="RQEV01000009">
    <property type="protein sequence ID" value="TGK19003.1"/>
    <property type="molecule type" value="Genomic_DNA"/>
</dbReference>
<accession>A0A4R9GRL4</accession>
<protein>
    <submittedName>
        <fullName evidence="1">Uncharacterized protein</fullName>
    </submittedName>
</protein>
<keyword evidence="2" id="KW-1185">Reference proteome</keyword>
<reference evidence="1" key="1">
    <citation type="journal article" date="2019" name="PLoS Negl. Trop. Dis.">
        <title>Revisiting the worldwide diversity of Leptospira species in the environment.</title>
        <authorList>
            <person name="Vincent A.T."/>
            <person name="Schiettekatte O."/>
            <person name="Bourhy P."/>
            <person name="Veyrier F.J."/>
            <person name="Picardeau M."/>
        </authorList>
    </citation>
    <scope>NUCLEOTIDE SEQUENCE [LARGE SCALE GENOMIC DNA]</scope>
    <source>
        <strain evidence="1">SCS5</strain>
    </source>
</reference>
<sequence>MAQNLTLISLLTGGSGCATLQPTTTPQPLSFNLIYESTGPTMGFHPVNKMVVNSLDLGRGVIWNSISTDVSKFGISFYKNLDPCSKQDTTKTTGSTDIAGGGASSNQVAEIAMNGNGSYVVQTISGFAMNTNPSDITVALSAANPCKQSITLSSTNQSVQFGQVGNSPIAILTINNILATQSVIISTSTTNMQSFSNFVYFNGSTACNPTSLASNAFTVNGASTTTNVILNPAIGGNYIILLSGVNVSVPSDVVAKVQ</sequence>
<comment type="caution">
    <text evidence="1">The sequence shown here is derived from an EMBL/GenBank/DDBJ whole genome shotgun (WGS) entry which is preliminary data.</text>
</comment>
<organism evidence="1 2">
    <name type="scientific">Leptospira fluminis</name>
    <dbReference type="NCBI Taxonomy" id="2484979"/>
    <lineage>
        <taxon>Bacteria</taxon>
        <taxon>Pseudomonadati</taxon>
        <taxon>Spirochaetota</taxon>
        <taxon>Spirochaetia</taxon>
        <taxon>Leptospirales</taxon>
        <taxon>Leptospiraceae</taxon>
        <taxon>Leptospira</taxon>
    </lineage>
</organism>
<gene>
    <name evidence="1" type="ORF">EHO61_08870</name>
</gene>
<evidence type="ECO:0000313" key="2">
    <source>
        <dbReference type="Proteomes" id="UP000297855"/>
    </source>
</evidence>
<dbReference type="AlphaFoldDB" id="A0A4R9GRL4"/>
<dbReference type="Proteomes" id="UP000297855">
    <property type="component" value="Unassembled WGS sequence"/>
</dbReference>
<name>A0A4R9GRL4_9LEPT</name>
<evidence type="ECO:0000313" key="1">
    <source>
        <dbReference type="EMBL" id="TGK19003.1"/>
    </source>
</evidence>